<dbReference type="Pfam" id="PF13385">
    <property type="entry name" value="Laminin_G_3"/>
    <property type="match status" value="1"/>
</dbReference>
<protein>
    <submittedName>
        <fullName evidence="6">Pappalysin-1-like</fullName>
    </submittedName>
</protein>
<evidence type="ECO:0000313" key="6">
    <source>
        <dbReference type="EMBL" id="CAB4002021.1"/>
    </source>
</evidence>
<dbReference type="InterPro" id="IPR006558">
    <property type="entry name" value="LamG-like"/>
</dbReference>
<keyword evidence="5" id="KW-0325">Glycoprotein</keyword>
<dbReference type="InterPro" id="IPR008754">
    <property type="entry name" value="Peptidase_M43"/>
</dbReference>
<dbReference type="Pfam" id="PF25900">
    <property type="entry name" value="PAPPA"/>
    <property type="match status" value="1"/>
</dbReference>
<dbReference type="GO" id="GO:0005615">
    <property type="term" value="C:extracellular space"/>
    <property type="evidence" value="ECO:0007669"/>
    <property type="project" value="TreeGrafter"/>
</dbReference>
<dbReference type="AlphaFoldDB" id="A0A7D9E7U3"/>
<sequence>MKGLTTCLVLLYCTFYSTVRALDSDKHKCGATHGHRMRRHAHELFPRRPPSGNKYGYALQFETGQAIQYLNLRSPSKKFSVDFWMKPEGGQSNPAIVLHAYDKCALENEARGWLISLREAGVTSDLRISFTVHAASADSDKSIMSHSKIEPRRWYHVAATYDGIRMKLYVNQAKVAVGYGQKGTIFDSTTQNHACDLLEVGGDVKRGLYYRGEIDKLRLWNEAISHLAITQSLPENSIDSVQDKIELYDDFNENNMKNRKWIPITDRYPRFVRSTVPEDKHDLAIRKPPCGKTICDNPEVIRSYLNHPGSRGSKSLRIRFINVMDNDGGRAMLTDSEINSQFQLMQSAFSQYNISWEMTVESVRNSWLRNKTVLHGVGCEVAMLGNDVCEDSCNLAITAWDGGDCIRKKCPPQKTKNGICDPECNSARFKYDGGDCCIGNMSKMCIDPKSSNRRYLGIDEYKKAVGITNRDALNVYVVNWTDENLQGTASFPWEKTVHTELGGVVLPPKNFATTKVLIHEIGHILGLWHIHHGSSTEMSCSNDCFESFASLELGDLCSDTNPTVKHSTCGDPVVPQENMCGLHIYTNTLYNNYMGYANDSCTDHFTPQQVARMHCYIDLDYQSWQTNAKPSFVPLPPRITEANDDRIKLSWLPPLGPGGNNAINLCNECDDEHILEQYATTASSSIDSAQAPDQAIGPPDADHCHPSPLSWQPQYCPECPLIYLEVGFKQAVVPTEITIWMPYSDVKSHTFSDIVLVYVDGSVESIGNGTAQCDSPFTKPVYVKKKVVRVRIFVPSFAVCIDAVKLTSGIGHPNCSKCSPLHYVIRRVPPFDTGHEKNVPTAHFEDKNIDVKGRYEYRVRAVTHDVAGPFSPQLIYEAKRGFCGDGKIDE</sequence>
<dbReference type="SUPFAM" id="SSF49899">
    <property type="entry name" value="Concanavalin A-like lectins/glucanases"/>
    <property type="match status" value="1"/>
</dbReference>
<dbReference type="InterPro" id="IPR058897">
    <property type="entry name" value="PAPPA_SD_C"/>
</dbReference>
<reference evidence="6" key="1">
    <citation type="submission" date="2020-04" db="EMBL/GenBank/DDBJ databases">
        <authorList>
            <person name="Alioto T."/>
            <person name="Alioto T."/>
            <person name="Gomez Garrido J."/>
        </authorList>
    </citation>
    <scope>NUCLEOTIDE SEQUENCE</scope>
    <source>
        <strain evidence="6">A484AB</strain>
    </source>
</reference>
<dbReference type="SMART" id="SM00560">
    <property type="entry name" value="LamGL"/>
    <property type="match status" value="1"/>
</dbReference>
<dbReference type="InterPro" id="IPR000800">
    <property type="entry name" value="Notch_dom"/>
</dbReference>
<dbReference type="SMART" id="SM00004">
    <property type="entry name" value="NL"/>
    <property type="match status" value="1"/>
</dbReference>
<evidence type="ECO:0000256" key="5">
    <source>
        <dbReference type="ARBA" id="ARBA00023180"/>
    </source>
</evidence>
<dbReference type="GO" id="GO:0006508">
    <property type="term" value="P:proteolysis"/>
    <property type="evidence" value="ECO:0007669"/>
    <property type="project" value="TreeGrafter"/>
</dbReference>
<keyword evidence="3" id="KW-0677">Repeat</keyword>
<evidence type="ECO:0000256" key="1">
    <source>
        <dbReference type="ARBA" id="ARBA00008721"/>
    </source>
</evidence>
<keyword evidence="7" id="KW-1185">Reference proteome</keyword>
<dbReference type="Pfam" id="PF05572">
    <property type="entry name" value="Peptidase_M43"/>
    <property type="match status" value="1"/>
</dbReference>
<name>A0A7D9E7U3_PARCT</name>
<dbReference type="InterPro" id="IPR024079">
    <property type="entry name" value="MetalloPept_cat_dom_sf"/>
</dbReference>
<proteinExistence type="inferred from homology"/>
<accession>A0A7D9E7U3</accession>
<gene>
    <name evidence="6" type="ORF">PACLA_8A007200</name>
</gene>
<dbReference type="SUPFAM" id="SSF55486">
    <property type="entry name" value="Metalloproteases ('zincins'), catalytic domain"/>
    <property type="match status" value="1"/>
</dbReference>
<organism evidence="6 7">
    <name type="scientific">Paramuricea clavata</name>
    <name type="common">Red gorgonian</name>
    <name type="synonym">Violescent sea-whip</name>
    <dbReference type="NCBI Taxonomy" id="317549"/>
    <lineage>
        <taxon>Eukaryota</taxon>
        <taxon>Metazoa</taxon>
        <taxon>Cnidaria</taxon>
        <taxon>Anthozoa</taxon>
        <taxon>Octocorallia</taxon>
        <taxon>Malacalcyonacea</taxon>
        <taxon>Plexauridae</taxon>
        <taxon>Paramuricea</taxon>
    </lineage>
</organism>
<dbReference type="EMBL" id="CACRXK020004235">
    <property type="protein sequence ID" value="CAB4002021.1"/>
    <property type="molecule type" value="Genomic_DNA"/>
</dbReference>
<dbReference type="InterPro" id="IPR043543">
    <property type="entry name" value="PAPPA/PAPPA2"/>
</dbReference>
<dbReference type="OrthoDB" id="536211at2759"/>
<keyword evidence="4" id="KW-1015">Disulfide bond</keyword>
<dbReference type="Gene3D" id="3.40.390.10">
    <property type="entry name" value="Collagenase (Catalytic Domain)"/>
    <property type="match status" value="1"/>
</dbReference>
<keyword evidence="2" id="KW-0732">Signal</keyword>
<dbReference type="Proteomes" id="UP001152795">
    <property type="component" value="Unassembled WGS sequence"/>
</dbReference>
<comment type="caution">
    <text evidence="6">The sequence shown here is derived from an EMBL/GenBank/DDBJ whole genome shotgun (WGS) entry which is preliminary data.</text>
</comment>
<dbReference type="PANTHER" id="PTHR46130:SF3">
    <property type="entry name" value="CHROMOSOME UNDETERMINED SCAFFOLD_33, WHOLE GENOME SHOTGUN SEQUENCE"/>
    <property type="match status" value="1"/>
</dbReference>
<dbReference type="Pfam" id="PF00066">
    <property type="entry name" value="Notch"/>
    <property type="match status" value="1"/>
</dbReference>
<dbReference type="InterPro" id="IPR013320">
    <property type="entry name" value="ConA-like_dom_sf"/>
</dbReference>
<feature type="non-terminal residue" evidence="6">
    <location>
        <position position="1"/>
    </location>
</feature>
<evidence type="ECO:0000256" key="3">
    <source>
        <dbReference type="ARBA" id="ARBA00022737"/>
    </source>
</evidence>
<evidence type="ECO:0000256" key="2">
    <source>
        <dbReference type="ARBA" id="ARBA00022729"/>
    </source>
</evidence>
<evidence type="ECO:0000256" key="4">
    <source>
        <dbReference type="ARBA" id="ARBA00023157"/>
    </source>
</evidence>
<evidence type="ECO:0000313" key="7">
    <source>
        <dbReference type="Proteomes" id="UP001152795"/>
    </source>
</evidence>
<dbReference type="GO" id="GO:0004222">
    <property type="term" value="F:metalloendopeptidase activity"/>
    <property type="evidence" value="ECO:0007669"/>
    <property type="project" value="TreeGrafter"/>
</dbReference>
<dbReference type="PANTHER" id="PTHR46130">
    <property type="entry name" value="LAMGL DOMAIN-CONTAINING PROTEIN"/>
    <property type="match status" value="1"/>
</dbReference>
<dbReference type="GO" id="GO:0007166">
    <property type="term" value="P:cell surface receptor signaling pathway"/>
    <property type="evidence" value="ECO:0007669"/>
    <property type="project" value="TreeGrafter"/>
</dbReference>
<comment type="similarity">
    <text evidence="1">Belongs to the peptidase M43B family.</text>
</comment>
<dbReference type="Gene3D" id="2.60.120.200">
    <property type="match status" value="1"/>
</dbReference>